<evidence type="ECO:0000313" key="3">
    <source>
        <dbReference type="Proteomes" id="UP000016935"/>
    </source>
</evidence>
<dbReference type="AlphaFoldDB" id="R0I6W5"/>
<dbReference type="OrthoDB" id="3685098at2759"/>
<sequence>MTSDPYMDKIFVLDALTHSLNISMFELMSILTRQAPLSNLLLVPALKLQDMPMSTLLPMPGIHLHTKIPAPPTAHVPPPAGPPDEPDDLYIEFLVLYWASLVFVVVIAISAMLTKLKMSVHKSLEDRKPDLATKPLTDVERWCMRRQRMRELEAERQDEMKRAKMEAE</sequence>
<protein>
    <submittedName>
        <fullName evidence="2">Uncharacterized protein</fullName>
    </submittedName>
</protein>
<dbReference type="RefSeq" id="XP_008030598.1">
    <property type="nucleotide sequence ID" value="XM_008032407.1"/>
</dbReference>
<name>R0I6W5_EXST2</name>
<proteinExistence type="predicted"/>
<gene>
    <name evidence="2" type="ORF">SETTUDRAFT_23713</name>
</gene>
<accession>R0I6W5</accession>
<keyword evidence="1" id="KW-0812">Transmembrane</keyword>
<dbReference type="EMBL" id="KB908866">
    <property type="protein sequence ID" value="EOA81325.1"/>
    <property type="molecule type" value="Genomic_DNA"/>
</dbReference>
<organism evidence="2 3">
    <name type="scientific">Exserohilum turcicum (strain 28A)</name>
    <name type="common">Northern leaf blight fungus</name>
    <name type="synonym">Setosphaeria turcica</name>
    <dbReference type="NCBI Taxonomy" id="671987"/>
    <lineage>
        <taxon>Eukaryota</taxon>
        <taxon>Fungi</taxon>
        <taxon>Dikarya</taxon>
        <taxon>Ascomycota</taxon>
        <taxon>Pezizomycotina</taxon>
        <taxon>Dothideomycetes</taxon>
        <taxon>Pleosporomycetidae</taxon>
        <taxon>Pleosporales</taxon>
        <taxon>Pleosporineae</taxon>
        <taxon>Pleosporaceae</taxon>
        <taxon>Exserohilum</taxon>
    </lineage>
</organism>
<reference evidence="2 3" key="2">
    <citation type="journal article" date="2013" name="PLoS Genet.">
        <title>Comparative genome structure, secondary metabolite, and effector coding capacity across Cochliobolus pathogens.</title>
        <authorList>
            <person name="Condon B.J."/>
            <person name="Leng Y."/>
            <person name="Wu D."/>
            <person name="Bushley K.E."/>
            <person name="Ohm R.A."/>
            <person name="Otillar R."/>
            <person name="Martin J."/>
            <person name="Schackwitz W."/>
            <person name="Grimwood J."/>
            <person name="MohdZainudin N."/>
            <person name="Xue C."/>
            <person name="Wang R."/>
            <person name="Manning V.A."/>
            <person name="Dhillon B."/>
            <person name="Tu Z.J."/>
            <person name="Steffenson B.J."/>
            <person name="Salamov A."/>
            <person name="Sun H."/>
            <person name="Lowry S."/>
            <person name="LaButti K."/>
            <person name="Han J."/>
            <person name="Copeland A."/>
            <person name="Lindquist E."/>
            <person name="Barry K."/>
            <person name="Schmutz J."/>
            <person name="Baker S.E."/>
            <person name="Ciuffetti L.M."/>
            <person name="Grigoriev I.V."/>
            <person name="Zhong S."/>
            <person name="Turgeon B.G."/>
        </authorList>
    </citation>
    <scope>NUCLEOTIDE SEQUENCE [LARGE SCALE GENOMIC DNA]</scope>
    <source>
        <strain evidence="3">28A</strain>
    </source>
</reference>
<feature type="transmembrane region" description="Helical" evidence="1">
    <location>
        <begin position="89"/>
        <end position="113"/>
    </location>
</feature>
<dbReference type="HOGENOM" id="CLU_1587507_0_0_1"/>
<reference evidence="2 3" key="1">
    <citation type="journal article" date="2012" name="PLoS Pathog.">
        <title>Diverse lifestyles and strategies of plant pathogenesis encoded in the genomes of eighteen Dothideomycetes fungi.</title>
        <authorList>
            <person name="Ohm R.A."/>
            <person name="Feau N."/>
            <person name="Henrissat B."/>
            <person name="Schoch C.L."/>
            <person name="Horwitz B.A."/>
            <person name="Barry K.W."/>
            <person name="Condon B.J."/>
            <person name="Copeland A.C."/>
            <person name="Dhillon B."/>
            <person name="Glaser F."/>
            <person name="Hesse C.N."/>
            <person name="Kosti I."/>
            <person name="LaButti K."/>
            <person name="Lindquist E.A."/>
            <person name="Lucas S."/>
            <person name="Salamov A.A."/>
            <person name="Bradshaw R.E."/>
            <person name="Ciuffetti L."/>
            <person name="Hamelin R.C."/>
            <person name="Kema G.H.J."/>
            <person name="Lawrence C."/>
            <person name="Scott J.A."/>
            <person name="Spatafora J.W."/>
            <person name="Turgeon B.G."/>
            <person name="de Wit P.J.G.M."/>
            <person name="Zhong S."/>
            <person name="Goodwin S.B."/>
            <person name="Grigoriev I.V."/>
        </authorList>
    </citation>
    <scope>NUCLEOTIDE SEQUENCE [LARGE SCALE GENOMIC DNA]</scope>
    <source>
        <strain evidence="3">28A</strain>
    </source>
</reference>
<keyword evidence="3" id="KW-1185">Reference proteome</keyword>
<keyword evidence="1" id="KW-0472">Membrane</keyword>
<dbReference type="Proteomes" id="UP000016935">
    <property type="component" value="Unassembled WGS sequence"/>
</dbReference>
<evidence type="ECO:0000256" key="1">
    <source>
        <dbReference type="SAM" id="Phobius"/>
    </source>
</evidence>
<dbReference type="GeneID" id="19402699"/>
<evidence type="ECO:0000313" key="2">
    <source>
        <dbReference type="EMBL" id="EOA81325.1"/>
    </source>
</evidence>
<keyword evidence="1" id="KW-1133">Transmembrane helix</keyword>